<dbReference type="SUPFAM" id="SSF47240">
    <property type="entry name" value="Ferritin-like"/>
    <property type="match status" value="1"/>
</dbReference>
<evidence type="ECO:0000256" key="1">
    <source>
        <dbReference type="SAM" id="Phobius"/>
    </source>
</evidence>
<dbReference type="Proteomes" id="UP001628193">
    <property type="component" value="Unassembled WGS sequence"/>
</dbReference>
<name>A0ABQ0CAI6_9PROT</name>
<feature type="transmembrane region" description="Helical" evidence="1">
    <location>
        <begin position="44"/>
        <end position="64"/>
    </location>
</feature>
<organism evidence="3 4">
    <name type="scientific">Candidatus Magnetaquiglobus chichijimensis</name>
    <dbReference type="NCBI Taxonomy" id="3141448"/>
    <lineage>
        <taxon>Bacteria</taxon>
        <taxon>Pseudomonadati</taxon>
        <taxon>Pseudomonadota</taxon>
        <taxon>Magnetococcia</taxon>
        <taxon>Magnetococcales</taxon>
        <taxon>Candidatus Magnetaquicoccaceae</taxon>
        <taxon>Candidatus Magnetaquiglobus</taxon>
    </lineage>
</organism>
<gene>
    <name evidence="3" type="ORF">SIID45300_02225</name>
</gene>
<dbReference type="InterPro" id="IPR012347">
    <property type="entry name" value="Ferritin-like"/>
</dbReference>
<keyword evidence="1" id="KW-1133">Transmembrane helix</keyword>
<feature type="domain" description="DUF2202" evidence="2">
    <location>
        <begin position="105"/>
        <end position="265"/>
    </location>
</feature>
<reference evidence="3 4" key="1">
    <citation type="submission" date="2024-05" db="EMBL/GenBank/DDBJ databases">
        <authorList>
            <consortium name="Candidatus Magnetaquicoccaceae bacterium FCR-1 genome sequencing consortium"/>
            <person name="Shimoshige H."/>
            <person name="Shimamura S."/>
            <person name="Taoka A."/>
            <person name="Kobayashi H."/>
            <person name="Maekawa T."/>
        </authorList>
    </citation>
    <scope>NUCLEOTIDE SEQUENCE [LARGE SCALE GENOMIC DNA]</scope>
    <source>
        <strain evidence="3 4">FCR-1</strain>
    </source>
</reference>
<dbReference type="InterPro" id="IPR009078">
    <property type="entry name" value="Ferritin-like_SF"/>
</dbReference>
<evidence type="ECO:0000259" key="2">
    <source>
        <dbReference type="Pfam" id="PF09968"/>
    </source>
</evidence>
<sequence>MAQNHASFSATSCTRCHRKPKNPDEECIEACTTPDDKTPLQKNLLFWLLGTAGLAIVLIVLAIYQSSSVSPPNSPSQNNANQAFPAAYATPVAKQIAIGPLTPQEARSILFMREEEKLARDVYQEMHRLWGLSMFVSISRAEQRHMDAVGQLIQRYGLADPAEQNRHGFFVDPHLSQLYQQLMQQGQRSVIDALRVGALIEEVDILDLENAIKETSKQDIIQVYSLIQRGSFNHLRAFAHGLELQGIAYAPVKLSAQSFDTILHSPMNTGLFGNP</sequence>
<dbReference type="CDD" id="cd01048">
    <property type="entry name" value="Ferritin_like_AB2"/>
    <property type="match status" value="1"/>
</dbReference>
<evidence type="ECO:0000313" key="3">
    <source>
        <dbReference type="EMBL" id="GAB0057891.1"/>
    </source>
</evidence>
<keyword evidence="4" id="KW-1185">Reference proteome</keyword>
<keyword evidence="1" id="KW-0472">Membrane</keyword>
<evidence type="ECO:0000313" key="4">
    <source>
        <dbReference type="Proteomes" id="UP001628193"/>
    </source>
</evidence>
<dbReference type="RefSeq" id="WP_420905577.1">
    <property type="nucleotide sequence ID" value="NZ_BAAFGK010000004.1"/>
</dbReference>
<proteinExistence type="predicted"/>
<protein>
    <recommendedName>
        <fullName evidence="2">DUF2202 domain-containing protein</fullName>
    </recommendedName>
</protein>
<dbReference type="Pfam" id="PF09968">
    <property type="entry name" value="DUF2202"/>
    <property type="match status" value="1"/>
</dbReference>
<reference evidence="3 4" key="2">
    <citation type="submission" date="2024-09" db="EMBL/GenBank/DDBJ databases">
        <title>Draft genome sequence of Candidatus Magnetaquicoccaceae bacterium FCR-1.</title>
        <authorList>
            <person name="Shimoshige H."/>
            <person name="Shimamura S."/>
            <person name="Taoka A."/>
            <person name="Kobayashi H."/>
            <person name="Maekawa T."/>
        </authorList>
    </citation>
    <scope>NUCLEOTIDE SEQUENCE [LARGE SCALE GENOMIC DNA]</scope>
    <source>
        <strain evidence="3 4">FCR-1</strain>
    </source>
</reference>
<dbReference type="Gene3D" id="1.20.1260.10">
    <property type="match status" value="1"/>
</dbReference>
<keyword evidence="1" id="KW-0812">Transmembrane</keyword>
<dbReference type="EMBL" id="BAAFGK010000004">
    <property type="protein sequence ID" value="GAB0057891.1"/>
    <property type="molecule type" value="Genomic_DNA"/>
</dbReference>
<dbReference type="InterPro" id="IPR019243">
    <property type="entry name" value="DUF2202"/>
</dbReference>
<comment type="caution">
    <text evidence="3">The sequence shown here is derived from an EMBL/GenBank/DDBJ whole genome shotgun (WGS) entry which is preliminary data.</text>
</comment>
<accession>A0ABQ0CAI6</accession>